<dbReference type="Proteomes" id="UP001228905">
    <property type="component" value="Unassembled WGS sequence"/>
</dbReference>
<dbReference type="Pfam" id="PF10531">
    <property type="entry name" value="SLBB"/>
    <property type="match status" value="1"/>
</dbReference>
<accession>A0ABU0IVY3</accession>
<gene>
    <name evidence="4" type="ORF">QO010_003972</name>
</gene>
<keyword evidence="5" id="KW-1185">Reference proteome</keyword>
<dbReference type="InterPro" id="IPR003715">
    <property type="entry name" value="Poly_export_N"/>
</dbReference>
<feature type="domain" description="Polysaccharide export protein N-terminal" evidence="2">
    <location>
        <begin position="24"/>
        <end position="98"/>
    </location>
</feature>
<dbReference type="EMBL" id="JAUSVS010000010">
    <property type="protein sequence ID" value="MDQ0466179.1"/>
    <property type="molecule type" value="Genomic_DNA"/>
</dbReference>
<proteinExistence type="predicted"/>
<dbReference type="Pfam" id="PF02563">
    <property type="entry name" value="Poly_export"/>
    <property type="match status" value="1"/>
</dbReference>
<evidence type="ECO:0000313" key="4">
    <source>
        <dbReference type="EMBL" id="MDQ0466179.1"/>
    </source>
</evidence>
<evidence type="ECO:0000256" key="1">
    <source>
        <dbReference type="ARBA" id="ARBA00022729"/>
    </source>
</evidence>
<dbReference type="Gene3D" id="3.30.1950.10">
    <property type="entry name" value="wza like domain"/>
    <property type="match status" value="1"/>
</dbReference>
<dbReference type="PANTHER" id="PTHR33619">
    <property type="entry name" value="POLYSACCHARIDE EXPORT PROTEIN GFCE-RELATED"/>
    <property type="match status" value="1"/>
</dbReference>
<dbReference type="Gene3D" id="3.10.560.10">
    <property type="entry name" value="Outer membrane lipoprotein wza domain like"/>
    <property type="match status" value="1"/>
</dbReference>
<evidence type="ECO:0000259" key="3">
    <source>
        <dbReference type="Pfam" id="PF10531"/>
    </source>
</evidence>
<keyword evidence="1" id="KW-0732">Signal</keyword>
<dbReference type="InterPro" id="IPR049712">
    <property type="entry name" value="Poly_export"/>
</dbReference>
<evidence type="ECO:0000259" key="2">
    <source>
        <dbReference type="Pfam" id="PF02563"/>
    </source>
</evidence>
<dbReference type="RefSeq" id="WP_307352088.1">
    <property type="nucleotide sequence ID" value="NZ_JAUSVS010000010.1"/>
</dbReference>
<dbReference type="PANTHER" id="PTHR33619:SF3">
    <property type="entry name" value="POLYSACCHARIDE EXPORT PROTEIN GFCE-RELATED"/>
    <property type="match status" value="1"/>
</dbReference>
<reference evidence="4 5" key="1">
    <citation type="submission" date="2023-07" db="EMBL/GenBank/DDBJ databases">
        <title>Genomic Encyclopedia of Type Strains, Phase IV (KMG-IV): sequencing the most valuable type-strain genomes for metagenomic binning, comparative biology and taxonomic classification.</title>
        <authorList>
            <person name="Goeker M."/>
        </authorList>
    </citation>
    <scope>NUCLEOTIDE SEQUENCE [LARGE SCALE GENOMIC DNA]</scope>
    <source>
        <strain evidence="4 5">DSM 18695</strain>
    </source>
</reference>
<sequence length="208" mass="22283">MADSARIGTPLPPPDTTQVQVSGATEYHIGPMDVLDISVFQVADLTRTVQVDAAGQITLPLIGQVMVAGKTVTQVQSDIAAKLAAKYLQSPDVTVFVKEYTSQKVTVDGSVNQPGVYAISGKTTLLQAIAMARGTDKDANYKRVVIFRMINNQRMAAVFDIGQIRAGRMDDPEIFGNDVVVVDRDGMKSVLRGVTGAVPIFSIFRPVG</sequence>
<organism evidence="4 5">
    <name type="scientific">Caulobacter ginsengisoli</name>
    <dbReference type="NCBI Taxonomy" id="400775"/>
    <lineage>
        <taxon>Bacteria</taxon>
        <taxon>Pseudomonadati</taxon>
        <taxon>Pseudomonadota</taxon>
        <taxon>Alphaproteobacteria</taxon>
        <taxon>Caulobacterales</taxon>
        <taxon>Caulobacteraceae</taxon>
        <taxon>Caulobacter</taxon>
    </lineage>
</organism>
<evidence type="ECO:0000313" key="5">
    <source>
        <dbReference type="Proteomes" id="UP001228905"/>
    </source>
</evidence>
<name>A0ABU0IVY3_9CAUL</name>
<comment type="caution">
    <text evidence="4">The sequence shown here is derived from an EMBL/GenBank/DDBJ whole genome shotgun (WGS) entry which is preliminary data.</text>
</comment>
<protein>
    <submittedName>
        <fullName evidence="4">Polysaccharide export outer membrane protein</fullName>
    </submittedName>
</protein>
<feature type="domain" description="Soluble ligand binding" evidence="3">
    <location>
        <begin position="104"/>
        <end position="156"/>
    </location>
</feature>
<dbReference type="InterPro" id="IPR019554">
    <property type="entry name" value="Soluble_ligand-bd"/>
</dbReference>